<feature type="domain" description="Nephrocystin 3-like N-terminal" evidence="4">
    <location>
        <begin position="20"/>
        <end position="193"/>
    </location>
</feature>
<dbReference type="STRING" id="1745343.A0A2J6PT25"/>
<proteinExistence type="predicted"/>
<dbReference type="Proteomes" id="UP000235672">
    <property type="component" value="Unassembled WGS sequence"/>
</dbReference>
<dbReference type="SMART" id="SM00248">
    <property type="entry name" value="ANK"/>
    <property type="match status" value="1"/>
</dbReference>
<gene>
    <name evidence="5" type="ORF">NA56DRAFT_532483</name>
</gene>
<keyword evidence="1" id="KW-0677">Repeat</keyword>
<evidence type="ECO:0000256" key="2">
    <source>
        <dbReference type="PROSITE-ProRule" id="PRU00023"/>
    </source>
</evidence>
<dbReference type="PROSITE" id="PS50088">
    <property type="entry name" value="ANK_REPEAT"/>
    <property type="match status" value="1"/>
</dbReference>
<dbReference type="EMBL" id="KZ613501">
    <property type="protein sequence ID" value="PMD17187.1"/>
    <property type="molecule type" value="Genomic_DNA"/>
</dbReference>
<evidence type="ECO:0000259" key="4">
    <source>
        <dbReference type="Pfam" id="PF24883"/>
    </source>
</evidence>
<dbReference type="InterPro" id="IPR002110">
    <property type="entry name" value="Ankyrin_rpt"/>
</dbReference>
<dbReference type="Pfam" id="PF24883">
    <property type="entry name" value="NPHP3_N"/>
    <property type="match status" value="1"/>
</dbReference>
<reference evidence="5 6" key="1">
    <citation type="submission" date="2016-05" db="EMBL/GenBank/DDBJ databases">
        <title>A degradative enzymes factory behind the ericoid mycorrhizal symbiosis.</title>
        <authorList>
            <consortium name="DOE Joint Genome Institute"/>
            <person name="Martino E."/>
            <person name="Morin E."/>
            <person name="Grelet G."/>
            <person name="Kuo A."/>
            <person name="Kohler A."/>
            <person name="Daghino S."/>
            <person name="Barry K."/>
            <person name="Choi C."/>
            <person name="Cichocki N."/>
            <person name="Clum A."/>
            <person name="Copeland A."/>
            <person name="Hainaut M."/>
            <person name="Haridas S."/>
            <person name="Labutti K."/>
            <person name="Lindquist E."/>
            <person name="Lipzen A."/>
            <person name="Khouja H.-R."/>
            <person name="Murat C."/>
            <person name="Ohm R."/>
            <person name="Olson A."/>
            <person name="Spatafora J."/>
            <person name="Veneault-Fourrey C."/>
            <person name="Henrissat B."/>
            <person name="Grigoriev I."/>
            <person name="Martin F."/>
            <person name="Perotto S."/>
        </authorList>
    </citation>
    <scope>NUCLEOTIDE SEQUENCE [LARGE SCALE GENOMIC DNA]</scope>
    <source>
        <strain evidence="5 6">UAMH 7357</strain>
    </source>
</reference>
<accession>A0A2J6PT25</accession>
<dbReference type="Pfam" id="PF22939">
    <property type="entry name" value="WHD_GPIID"/>
    <property type="match status" value="1"/>
</dbReference>
<organism evidence="5 6">
    <name type="scientific">Hyaloscypha hepaticicola</name>
    <dbReference type="NCBI Taxonomy" id="2082293"/>
    <lineage>
        <taxon>Eukaryota</taxon>
        <taxon>Fungi</taxon>
        <taxon>Dikarya</taxon>
        <taxon>Ascomycota</taxon>
        <taxon>Pezizomycotina</taxon>
        <taxon>Leotiomycetes</taxon>
        <taxon>Helotiales</taxon>
        <taxon>Hyaloscyphaceae</taxon>
        <taxon>Hyaloscypha</taxon>
    </lineage>
</organism>
<evidence type="ECO:0000313" key="5">
    <source>
        <dbReference type="EMBL" id="PMD17187.1"/>
    </source>
</evidence>
<dbReference type="SUPFAM" id="SSF48403">
    <property type="entry name" value="Ankyrin repeat"/>
    <property type="match status" value="1"/>
</dbReference>
<feature type="repeat" description="ANK" evidence="2">
    <location>
        <begin position="530"/>
        <end position="562"/>
    </location>
</feature>
<protein>
    <submittedName>
        <fullName evidence="5">Uncharacterized protein</fullName>
    </submittedName>
</protein>
<evidence type="ECO:0000313" key="6">
    <source>
        <dbReference type="Proteomes" id="UP000235672"/>
    </source>
</evidence>
<dbReference type="InterPro" id="IPR027417">
    <property type="entry name" value="P-loop_NTPase"/>
</dbReference>
<dbReference type="InterPro" id="IPR036770">
    <property type="entry name" value="Ankyrin_rpt-contain_sf"/>
</dbReference>
<dbReference type="InterPro" id="IPR054471">
    <property type="entry name" value="GPIID_WHD"/>
</dbReference>
<dbReference type="AlphaFoldDB" id="A0A2J6PT25"/>
<dbReference type="PROSITE" id="PS50297">
    <property type="entry name" value="ANK_REP_REGION"/>
    <property type="match status" value="1"/>
</dbReference>
<feature type="non-terminal residue" evidence="5">
    <location>
        <position position="577"/>
    </location>
</feature>
<evidence type="ECO:0000256" key="1">
    <source>
        <dbReference type="ARBA" id="ARBA00022737"/>
    </source>
</evidence>
<dbReference type="Gene3D" id="3.40.50.300">
    <property type="entry name" value="P-loop containing nucleotide triphosphate hydrolases"/>
    <property type="match status" value="1"/>
</dbReference>
<keyword evidence="2" id="KW-0040">ANK repeat</keyword>
<feature type="domain" description="GPI inositol-deacylase winged helix" evidence="3">
    <location>
        <begin position="298"/>
        <end position="395"/>
    </location>
</feature>
<dbReference type="Gene3D" id="1.25.40.20">
    <property type="entry name" value="Ankyrin repeat-containing domain"/>
    <property type="match status" value="1"/>
</dbReference>
<feature type="non-terminal residue" evidence="5">
    <location>
        <position position="1"/>
    </location>
</feature>
<sequence>LAFPEVFHRRKEVDKPYSHTCGWVLEHESYETWRDGYGLLWLKGKPGSGKSTLMAFIYDKLQRDPPSKRSVNLEFFFHGRGTLLQKTPIGMFRSLLHQIYDKVPAVQPPVLAAFREKKKIGEPGLGWEWQRNELQELFSHAFVHAAESRPVTLFVDALDEAGADTASELAEYFHELSKLVVDSRTTKICISCRHYPIASSNISLKIHVEDENHDDIAKYVEEKLDTERPTFSAEQYQALKETVVTRASGSFMWARLIIAMIVRSIREGESLALINDELCKVPSDLGEVYEHILKTVILAQNRKRTLLLMQWVCFAERPLSVTELRHAIASDDMYIHNERQLCKDARDFVDTDEQMQKQLTSWSGGLVEARRHGDTTIVQFIHQTVNDFLRSQGLKYLASAAVDLQPRPPGDLPADIVIGQSHDRLCKSCINYLRLDEVLQEASLKTPTTGTTFEDNGYEQTRSLLLEKLPFILYAAKSWYLHAEKAEGFGILQEDLVQQLELPPRRVVQSWISISHALESGWERNSKHNAGNAALHYAARWGHTNLVKMLLDAGAELGAKNNVGSTDLEMAAVNGHE</sequence>
<keyword evidence="6" id="KW-1185">Reference proteome</keyword>
<dbReference type="SUPFAM" id="SSF52540">
    <property type="entry name" value="P-loop containing nucleoside triphosphate hydrolases"/>
    <property type="match status" value="1"/>
</dbReference>
<dbReference type="PANTHER" id="PTHR10039:SF5">
    <property type="entry name" value="NACHT DOMAIN-CONTAINING PROTEIN"/>
    <property type="match status" value="1"/>
</dbReference>
<evidence type="ECO:0000259" key="3">
    <source>
        <dbReference type="Pfam" id="PF22939"/>
    </source>
</evidence>
<dbReference type="Pfam" id="PF00023">
    <property type="entry name" value="Ank"/>
    <property type="match status" value="1"/>
</dbReference>
<dbReference type="InterPro" id="IPR056884">
    <property type="entry name" value="NPHP3-like_N"/>
</dbReference>
<name>A0A2J6PT25_9HELO</name>
<dbReference type="PANTHER" id="PTHR10039">
    <property type="entry name" value="AMELOGENIN"/>
    <property type="match status" value="1"/>
</dbReference>
<dbReference type="OrthoDB" id="7464126at2759"/>